<keyword evidence="2" id="KW-1185">Reference proteome</keyword>
<accession>A0AAV4J875</accession>
<comment type="caution">
    <text evidence="1">The sequence shown here is derived from an EMBL/GenBank/DDBJ whole genome shotgun (WGS) entry which is preliminary data.</text>
</comment>
<proteinExistence type="predicted"/>
<dbReference type="InterPro" id="IPR029044">
    <property type="entry name" value="Nucleotide-diphossugar_trans"/>
</dbReference>
<dbReference type="PANTHER" id="PTHR46830">
    <property type="entry name" value="TRANSFERASE, PUTATIVE-RELATED"/>
    <property type="match status" value="1"/>
</dbReference>
<gene>
    <name evidence="1" type="ORF">ElyMa_006862300</name>
</gene>
<dbReference type="Gene3D" id="3.90.550.20">
    <property type="match status" value="1"/>
</dbReference>
<protein>
    <submittedName>
        <fullName evidence="1">Glycosyltransferase family 32 protein</fullName>
    </submittedName>
</protein>
<evidence type="ECO:0000313" key="1">
    <source>
        <dbReference type="EMBL" id="GFS19008.1"/>
    </source>
</evidence>
<name>A0AAV4J875_9GAST</name>
<dbReference type="SUPFAM" id="SSF53448">
    <property type="entry name" value="Nucleotide-diphospho-sugar transferases"/>
    <property type="match status" value="1"/>
</dbReference>
<evidence type="ECO:0000313" key="2">
    <source>
        <dbReference type="Proteomes" id="UP000762676"/>
    </source>
</evidence>
<dbReference type="AlphaFoldDB" id="A0AAV4J875"/>
<reference evidence="1 2" key="1">
    <citation type="journal article" date="2021" name="Elife">
        <title>Chloroplast acquisition without the gene transfer in kleptoplastic sea slugs, Plakobranchus ocellatus.</title>
        <authorList>
            <person name="Maeda T."/>
            <person name="Takahashi S."/>
            <person name="Yoshida T."/>
            <person name="Shimamura S."/>
            <person name="Takaki Y."/>
            <person name="Nagai Y."/>
            <person name="Toyoda A."/>
            <person name="Suzuki Y."/>
            <person name="Arimoto A."/>
            <person name="Ishii H."/>
            <person name="Satoh N."/>
            <person name="Nishiyama T."/>
            <person name="Hasebe M."/>
            <person name="Maruyama T."/>
            <person name="Minagawa J."/>
            <person name="Obokata J."/>
            <person name="Shigenobu S."/>
        </authorList>
    </citation>
    <scope>NUCLEOTIDE SEQUENCE [LARGE SCALE GENOMIC DNA]</scope>
</reference>
<dbReference type="PANTHER" id="PTHR46830:SF1">
    <property type="entry name" value="ALPHA-1,4-N-ACETYLGLUCOSAMINYLTRANSFERASE"/>
    <property type="match status" value="1"/>
</dbReference>
<sequence>MPVASALGGIYLDGDQLVTASLTPLMHHEMVMSHENSDNLANSMMLAAPAARILPLWLSRYRNYNSSQWGAHSTYVPWELAQQYPHLIKVVDNLFVNPDLTDITQVYYGQFDISCNFGLHLYTRFLRKPLPLLAASKWKSSLGRMWRKILFGTPDIVCPEKSLF</sequence>
<organism evidence="1 2">
    <name type="scientific">Elysia marginata</name>
    <dbReference type="NCBI Taxonomy" id="1093978"/>
    <lineage>
        <taxon>Eukaryota</taxon>
        <taxon>Metazoa</taxon>
        <taxon>Spiralia</taxon>
        <taxon>Lophotrochozoa</taxon>
        <taxon>Mollusca</taxon>
        <taxon>Gastropoda</taxon>
        <taxon>Heterobranchia</taxon>
        <taxon>Euthyneura</taxon>
        <taxon>Panpulmonata</taxon>
        <taxon>Sacoglossa</taxon>
        <taxon>Placobranchoidea</taxon>
        <taxon>Plakobranchidae</taxon>
        <taxon>Elysia</taxon>
    </lineage>
</organism>
<dbReference type="Proteomes" id="UP000762676">
    <property type="component" value="Unassembled WGS sequence"/>
</dbReference>
<dbReference type="EMBL" id="BMAT01013731">
    <property type="protein sequence ID" value="GFS19008.1"/>
    <property type="molecule type" value="Genomic_DNA"/>
</dbReference>